<sequence length="128" mass="15069">MSRPYSDPKLLTYTKLLKHRIAHLGHIDFNFMHSYEAELPKSYSDHLGRLFGWFILTDERPGIILLGRERIGGDISHAFLFYVNSTFEEYPLEERRYLARKLSPEPKLCIQNIRTTVGQYCEFAVLME</sequence>
<keyword evidence="2" id="KW-1185">Reference proteome</keyword>
<feature type="non-terminal residue" evidence="1">
    <location>
        <position position="128"/>
    </location>
</feature>
<accession>A0A8S0RD05</accession>
<gene>
    <name evidence="1" type="ORF">OLEA9_A043282</name>
</gene>
<organism evidence="1 2">
    <name type="scientific">Olea europaea subsp. europaea</name>
    <dbReference type="NCBI Taxonomy" id="158383"/>
    <lineage>
        <taxon>Eukaryota</taxon>
        <taxon>Viridiplantae</taxon>
        <taxon>Streptophyta</taxon>
        <taxon>Embryophyta</taxon>
        <taxon>Tracheophyta</taxon>
        <taxon>Spermatophyta</taxon>
        <taxon>Magnoliopsida</taxon>
        <taxon>eudicotyledons</taxon>
        <taxon>Gunneridae</taxon>
        <taxon>Pentapetalae</taxon>
        <taxon>asterids</taxon>
        <taxon>lamiids</taxon>
        <taxon>Lamiales</taxon>
        <taxon>Oleaceae</taxon>
        <taxon>Oleeae</taxon>
        <taxon>Olea</taxon>
    </lineage>
</organism>
<protein>
    <submittedName>
        <fullName evidence="1">Uncharacterized protein</fullName>
    </submittedName>
</protein>
<dbReference type="Proteomes" id="UP000594638">
    <property type="component" value="Unassembled WGS sequence"/>
</dbReference>
<dbReference type="EMBL" id="CACTIH010002562">
    <property type="protein sequence ID" value="CAA2976818.1"/>
    <property type="molecule type" value="Genomic_DNA"/>
</dbReference>
<reference evidence="1 2" key="1">
    <citation type="submission" date="2019-12" db="EMBL/GenBank/DDBJ databases">
        <authorList>
            <person name="Alioto T."/>
            <person name="Alioto T."/>
            <person name="Gomez Garrido J."/>
        </authorList>
    </citation>
    <scope>NUCLEOTIDE SEQUENCE [LARGE SCALE GENOMIC DNA]</scope>
</reference>
<comment type="caution">
    <text evidence="1">The sequence shown here is derived from an EMBL/GenBank/DDBJ whole genome shotgun (WGS) entry which is preliminary data.</text>
</comment>
<name>A0A8S0RD05_OLEEU</name>
<dbReference type="AlphaFoldDB" id="A0A8S0RD05"/>
<dbReference type="Gramene" id="OE9A043282T1">
    <property type="protein sequence ID" value="OE9A043282C1"/>
    <property type="gene ID" value="OE9A043282"/>
</dbReference>
<proteinExistence type="predicted"/>
<evidence type="ECO:0000313" key="1">
    <source>
        <dbReference type="EMBL" id="CAA2976818.1"/>
    </source>
</evidence>
<evidence type="ECO:0000313" key="2">
    <source>
        <dbReference type="Proteomes" id="UP000594638"/>
    </source>
</evidence>